<keyword evidence="7" id="KW-0472">Membrane</keyword>
<dbReference type="PANTHER" id="PTHR43399">
    <property type="entry name" value="SUBTILISIN-RELATED"/>
    <property type="match status" value="1"/>
</dbReference>
<dbReference type="InterPro" id="IPR051048">
    <property type="entry name" value="Peptidase_S8/S53_subtilisin"/>
</dbReference>
<evidence type="ECO:0000256" key="1">
    <source>
        <dbReference type="ARBA" id="ARBA00011073"/>
    </source>
</evidence>
<dbReference type="SUPFAM" id="SSF52743">
    <property type="entry name" value="Subtilisin-like"/>
    <property type="match status" value="1"/>
</dbReference>
<keyword evidence="2 6" id="KW-0645">Protease</keyword>
<dbReference type="InterPro" id="IPR008979">
    <property type="entry name" value="Galactose-bd-like_sf"/>
</dbReference>
<dbReference type="RefSeq" id="WP_069831617.1">
    <property type="nucleotide sequence ID" value="NZ_MDJD01000054.1"/>
</dbReference>
<organism evidence="10 11">
    <name type="scientific">Flavivirga aquatica</name>
    <dbReference type="NCBI Taxonomy" id="1849968"/>
    <lineage>
        <taxon>Bacteria</taxon>
        <taxon>Pseudomonadati</taxon>
        <taxon>Bacteroidota</taxon>
        <taxon>Flavobacteriia</taxon>
        <taxon>Flavobacteriales</taxon>
        <taxon>Flavobacteriaceae</taxon>
        <taxon>Flavivirga</taxon>
    </lineage>
</organism>
<dbReference type="EMBL" id="MDJD01000054">
    <property type="protein sequence ID" value="OEJ98934.1"/>
    <property type="molecule type" value="Genomic_DNA"/>
</dbReference>
<evidence type="ECO:0000256" key="4">
    <source>
        <dbReference type="ARBA" id="ARBA00022801"/>
    </source>
</evidence>
<feature type="transmembrane region" description="Helical" evidence="7">
    <location>
        <begin position="7"/>
        <end position="24"/>
    </location>
</feature>
<dbReference type="Gene3D" id="3.40.50.200">
    <property type="entry name" value="Peptidase S8/S53 domain"/>
    <property type="match status" value="1"/>
</dbReference>
<evidence type="ECO:0000259" key="9">
    <source>
        <dbReference type="Pfam" id="PF18962"/>
    </source>
</evidence>
<dbReference type="SUPFAM" id="SSF49785">
    <property type="entry name" value="Galactose-binding domain-like"/>
    <property type="match status" value="1"/>
</dbReference>
<evidence type="ECO:0000256" key="2">
    <source>
        <dbReference type="ARBA" id="ARBA00022670"/>
    </source>
</evidence>
<evidence type="ECO:0000259" key="8">
    <source>
        <dbReference type="Pfam" id="PF00082"/>
    </source>
</evidence>
<accession>A0A1E5SIJ2</accession>
<dbReference type="Pfam" id="PF00082">
    <property type="entry name" value="Peptidase_S8"/>
    <property type="match status" value="1"/>
</dbReference>
<dbReference type="Gene3D" id="2.60.120.380">
    <property type="match status" value="1"/>
</dbReference>
<dbReference type="InterPro" id="IPR034058">
    <property type="entry name" value="TagA/B/C/D_pept_dom"/>
</dbReference>
<evidence type="ECO:0000256" key="6">
    <source>
        <dbReference type="PROSITE-ProRule" id="PRU01240"/>
    </source>
</evidence>
<proteinExistence type="inferred from homology"/>
<evidence type="ECO:0000256" key="3">
    <source>
        <dbReference type="ARBA" id="ARBA00022729"/>
    </source>
</evidence>
<reference evidence="10 11" key="1">
    <citation type="submission" date="2016-05" db="EMBL/GenBank/DDBJ databases">
        <title>Draft Genome Sequence of Algibacter sp. Strain SK-16 Isolated from the Surface Water of Aburatsubo Inlet.</title>
        <authorList>
            <person name="Wong S.-K."/>
            <person name="Yoshizawa S."/>
            <person name="Nakajima Y."/>
            <person name="Ogura Y."/>
            <person name="Tetsuya H."/>
            <person name="Hamasaki K."/>
        </authorList>
    </citation>
    <scope>NUCLEOTIDE SEQUENCE [LARGE SCALE GENOMIC DNA]</scope>
    <source>
        <strain evidence="10 11">SK-16</strain>
    </source>
</reference>
<comment type="similarity">
    <text evidence="1 6">Belongs to the peptidase S8 family.</text>
</comment>
<dbReference type="CDD" id="cd04842">
    <property type="entry name" value="Peptidases_S8_Kp43_protease"/>
    <property type="match status" value="1"/>
</dbReference>
<dbReference type="AlphaFoldDB" id="A0A1E5SIJ2"/>
<dbReference type="InterPro" id="IPR026444">
    <property type="entry name" value="Secre_tail"/>
</dbReference>
<feature type="active site" description="Charge relay system" evidence="6">
    <location>
        <position position="164"/>
    </location>
</feature>
<dbReference type="GO" id="GO:0004252">
    <property type="term" value="F:serine-type endopeptidase activity"/>
    <property type="evidence" value="ECO:0007669"/>
    <property type="project" value="UniProtKB-UniRule"/>
</dbReference>
<dbReference type="Pfam" id="PF18962">
    <property type="entry name" value="Por_Secre_tail"/>
    <property type="match status" value="1"/>
</dbReference>
<evidence type="ECO:0000256" key="5">
    <source>
        <dbReference type="ARBA" id="ARBA00022825"/>
    </source>
</evidence>
<dbReference type="NCBIfam" id="TIGR04183">
    <property type="entry name" value="Por_Secre_tail"/>
    <property type="match status" value="1"/>
</dbReference>
<feature type="active site" description="Charge relay system" evidence="6">
    <location>
        <position position="131"/>
    </location>
</feature>
<dbReference type="PROSITE" id="PS51892">
    <property type="entry name" value="SUBTILASE"/>
    <property type="match status" value="1"/>
</dbReference>
<evidence type="ECO:0008006" key="12">
    <source>
        <dbReference type="Google" id="ProtNLM"/>
    </source>
</evidence>
<dbReference type="InterPro" id="IPR000209">
    <property type="entry name" value="Peptidase_S8/S53_dom"/>
</dbReference>
<feature type="domain" description="Peptidase S8/S53" evidence="8">
    <location>
        <begin position="153"/>
        <end position="419"/>
    </location>
</feature>
<gene>
    <name evidence="10" type="ORF">A8C32_07025</name>
</gene>
<protein>
    <recommendedName>
        <fullName evidence="12">Peptidase S8</fullName>
    </recommendedName>
</protein>
<keyword evidence="3" id="KW-0732">Signal</keyword>
<dbReference type="InterPro" id="IPR036852">
    <property type="entry name" value="Peptidase_S8/S53_dom_sf"/>
</dbReference>
<dbReference type="STRING" id="1849968.A8C32_07025"/>
<dbReference type="PANTHER" id="PTHR43399:SF4">
    <property type="entry name" value="CELL WALL-ASSOCIATED PROTEASE"/>
    <property type="match status" value="1"/>
</dbReference>
<keyword evidence="11" id="KW-1185">Reference proteome</keyword>
<comment type="caution">
    <text evidence="10">The sequence shown here is derived from an EMBL/GenBank/DDBJ whole genome shotgun (WGS) entry which is preliminary data.</text>
</comment>
<dbReference type="OrthoDB" id="9792152at2"/>
<feature type="active site" description="Charge relay system" evidence="6">
    <location>
        <position position="366"/>
    </location>
</feature>
<keyword evidence="4 6" id="KW-0378">Hydrolase</keyword>
<keyword evidence="5 6" id="KW-0720">Serine protease</keyword>
<keyword evidence="7" id="KW-0812">Transmembrane</keyword>
<evidence type="ECO:0000313" key="11">
    <source>
        <dbReference type="Proteomes" id="UP000095713"/>
    </source>
</evidence>
<dbReference type="GO" id="GO:0006508">
    <property type="term" value="P:proteolysis"/>
    <property type="evidence" value="ECO:0007669"/>
    <property type="project" value="UniProtKB-KW"/>
</dbReference>
<evidence type="ECO:0000313" key="10">
    <source>
        <dbReference type="EMBL" id="OEJ98934.1"/>
    </source>
</evidence>
<dbReference type="PROSITE" id="PS00138">
    <property type="entry name" value="SUBTILASE_SER"/>
    <property type="match status" value="1"/>
</dbReference>
<sequence>MKNLYRLIYFIIFNGIYGIGFSQTQNDIEIIKSQSNLEILNTLSKKYEKDSKANKQRALSLAKENGWEPFFLNKNGSMSQLIGVSVDGKSPVYYTTDNTNAATSTRTNFLNSGGGLGLNLNGQNMTAYVWDGGPTLPTHNEFGSRVSISDGNTVINPSSNNSQHANHVTGTIVAAGIVSSSKGMAPQANARTNDWNSDLSEASSAAASQGMLLSNHSYGWRLRNNFGNVIMASWRFGAYETTARNWDNIMYNAPYYLQVKAAGNDGLDNTANSNPLGGFNSYDKLTGIATCKNNLVVANAQDANISATGQINSVFINNSSSQGPTDDLRIKPDITGNGTSLYSTATLTNPITPLTNSSYGNATGTSMASPNVTGTLLLLQEHFKNTTGNFMRAATLKGLALHTADDTGATGPDAIFGWGLLNAKFAAETITKNGTQSIIQEHTLTNGDSYSFNVTSDGVNPLMASISWTDPAGTAYTGSTPNIGNATLVNDLDIRVTNGAGTNFPYKLTSATTNGLGDNTKDPYEKINISGAAGTYTITITHKGNLVNAIQKYAVIVTGISVPTTDLYTKDRPYDTGIEPNPDNGPMWISDDIWVRQNIDGGLTHENPEYKTLSPNGVYIRVHNKSGNTSSSAKVKLYYAKASSGLIWPTNFVNYNIGTINHGDEIGEVSIPPIAPGGSTIVVIPWFPPNPADYTYDVHHFCLAARIEAPNDPMFNEVNGVNIGTNARNNNNIAWKNVSVYNLNTTDFIEPTAIFVRGMRSKYINIRFLDRGFNEELKNNFFEMGGEIEITLDEELFERAIKYGSLEGIKIIDKNKILIRSRDSKIANLFIEKGEVFGMTFNFKLDKDLNSREQIILDVVQEDAEKKQLEGGERFVLMKSKDIKEESPIYISHEPKIMTISPNPNEGFFKVYLKNKDEGRIIITNLMGRIIFEEKTDSRKEIEVNISNVKTGFYVVKFISDQNKIIHEKIIKK</sequence>
<dbReference type="InterPro" id="IPR023828">
    <property type="entry name" value="Peptidase_S8_Ser-AS"/>
</dbReference>
<feature type="domain" description="Secretion system C-terminal sorting" evidence="9">
    <location>
        <begin position="900"/>
        <end position="971"/>
    </location>
</feature>
<name>A0A1E5SIJ2_9FLAO</name>
<evidence type="ECO:0000256" key="7">
    <source>
        <dbReference type="SAM" id="Phobius"/>
    </source>
</evidence>
<dbReference type="Proteomes" id="UP000095713">
    <property type="component" value="Unassembled WGS sequence"/>
</dbReference>
<keyword evidence="7" id="KW-1133">Transmembrane helix</keyword>